<name>A0A6I7HKY2_9HYPH</name>
<dbReference type="EMBL" id="QPIX01000008">
    <property type="protein sequence ID" value="RCW22637.1"/>
    <property type="molecule type" value="Genomic_DNA"/>
</dbReference>
<dbReference type="GO" id="GO:0009384">
    <property type="term" value="F:N-acylmannosamine kinase activity"/>
    <property type="evidence" value="ECO:0007669"/>
    <property type="project" value="TreeGrafter"/>
</dbReference>
<evidence type="ECO:0000313" key="1">
    <source>
        <dbReference type="EMBL" id="RCW22637.1"/>
    </source>
</evidence>
<organism evidence="1 2">
    <name type="scientific">Ciceribacter lividus</name>
    <dbReference type="NCBI Taxonomy" id="1197950"/>
    <lineage>
        <taxon>Bacteria</taxon>
        <taxon>Pseudomonadati</taxon>
        <taxon>Pseudomonadota</taxon>
        <taxon>Alphaproteobacteria</taxon>
        <taxon>Hyphomicrobiales</taxon>
        <taxon>Rhizobiaceae</taxon>
        <taxon>Ciceribacter</taxon>
    </lineage>
</organism>
<dbReference type="InterPro" id="IPR036388">
    <property type="entry name" value="WH-like_DNA-bd_sf"/>
</dbReference>
<keyword evidence="1" id="KW-0808">Transferase</keyword>
<dbReference type="GO" id="GO:0019262">
    <property type="term" value="P:N-acetylneuraminate catabolic process"/>
    <property type="evidence" value="ECO:0007669"/>
    <property type="project" value="TreeGrafter"/>
</dbReference>
<dbReference type="InterPro" id="IPR043129">
    <property type="entry name" value="ATPase_NBD"/>
</dbReference>
<dbReference type="RefSeq" id="WP_114364046.1">
    <property type="nucleotide sequence ID" value="NZ_QPIX01000008.1"/>
</dbReference>
<dbReference type="CDD" id="cd23763">
    <property type="entry name" value="ASKHA_ATPase_ROK"/>
    <property type="match status" value="1"/>
</dbReference>
<dbReference type="Gene3D" id="3.30.420.40">
    <property type="match status" value="2"/>
</dbReference>
<comment type="caution">
    <text evidence="1">The sequence shown here is derived from an EMBL/GenBank/DDBJ whole genome shotgun (WGS) entry which is preliminary data.</text>
</comment>
<keyword evidence="1" id="KW-0418">Kinase</keyword>
<dbReference type="PANTHER" id="PTHR18964:SF169">
    <property type="entry name" value="N-ACETYLMANNOSAMINE KINASE"/>
    <property type="match status" value="1"/>
</dbReference>
<gene>
    <name evidence="1" type="ORF">DFR48_108159</name>
</gene>
<sequence>MSTSKSSTQSRLGFSERWVLDVIRQHEPIVRSDLTKHVDLAQQSVHRLVEGLAQEGLVRSGETVRRGRGQPSAMLEIRREAAYSAGISVNTDSITICLVDLACHTVEQVVLRQPSLNRRTALVEIRETLDRMARRNHVPPEKIIGIGFAISGFFVPGGGINAPEPMRDWSLVDLAPELTAFFSRPVWIENNATTGAIGEKMRGAGLWAKTFVYISFNYGFGMGVVIDGRPYFGAHGNAGEVRLSNPVEEGESRPALRYLIDELRRQGVAVDSVNDLRDRFDPSWPGVETWIERVMPQLDRAVNAVAGLFDPEAIVFGGQIPPELGRMLIERVTFWGAHRYGVGSPLPKLVLSQANVDPSAAGAAMLPLDALFYRRERD</sequence>
<dbReference type="SUPFAM" id="SSF53067">
    <property type="entry name" value="Actin-like ATPase domain"/>
    <property type="match status" value="1"/>
</dbReference>
<dbReference type="InterPro" id="IPR000600">
    <property type="entry name" value="ROK"/>
</dbReference>
<dbReference type="PANTHER" id="PTHR18964">
    <property type="entry name" value="ROK (REPRESSOR, ORF, KINASE) FAMILY"/>
    <property type="match status" value="1"/>
</dbReference>
<accession>A0A6I7HKY2</accession>
<dbReference type="Gene3D" id="1.10.10.10">
    <property type="entry name" value="Winged helix-like DNA-binding domain superfamily/Winged helix DNA-binding domain"/>
    <property type="match status" value="1"/>
</dbReference>
<evidence type="ECO:0000313" key="2">
    <source>
        <dbReference type="Proteomes" id="UP000252582"/>
    </source>
</evidence>
<dbReference type="Proteomes" id="UP000252582">
    <property type="component" value="Unassembled WGS sequence"/>
</dbReference>
<reference evidence="1 2" key="1">
    <citation type="submission" date="2018-07" db="EMBL/GenBank/DDBJ databases">
        <title>Genomic Encyclopedia of Type Strains, Phase IV (KMG-IV): sequencing the most valuable type-strain genomes for metagenomic binning, comparative biology and taxonomic classification.</title>
        <authorList>
            <person name="Goeker M."/>
        </authorList>
    </citation>
    <scope>NUCLEOTIDE SEQUENCE [LARGE SCALE GENOMIC DNA]</scope>
    <source>
        <strain evidence="1 2">DSM 25528</strain>
    </source>
</reference>
<dbReference type="AlphaFoldDB" id="A0A6I7HKY2"/>
<dbReference type="SUPFAM" id="SSF46785">
    <property type="entry name" value="Winged helix' DNA-binding domain"/>
    <property type="match status" value="1"/>
</dbReference>
<dbReference type="InterPro" id="IPR036390">
    <property type="entry name" value="WH_DNA-bd_sf"/>
</dbReference>
<protein>
    <submittedName>
        <fullName evidence="1">Putative NBD/HSP70 family sugar kinase</fullName>
    </submittedName>
</protein>
<dbReference type="Pfam" id="PF00480">
    <property type="entry name" value="ROK"/>
    <property type="match status" value="1"/>
</dbReference>
<proteinExistence type="predicted"/>
<keyword evidence="2" id="KW-1185">Reference proteome</keyword>